<dbReference type="InterPro" id="IPR012902">
    <property type="entry name" value="N_methyl_site"/>
</dbReference>
<comment type="similarity">
    <text evidence="1">Belongs to the N-Me-Phe pilin family.</text>
</comment>
<dbReference type="AlphaFoldDB" id="A0A380ML39"/>
<dbReference type="Pfam" id="PF07963">
    <property type="entry name" value="N_methyl"/>
    <property type="match status" value="1"/>
</dbReference>
<dbReference type="GO" id="GO:0044096">
    <property type="term" value="C:type IV pilus"/>
    <property type="evidence" value="ECO:0007669"/>
    <property type="project" value="TreeGrafter"/>
</dbReference>
<dbReference type="NCBIfam" id="TIGR02532">
    <property type="entry name" value="IV_pilin_GFxxxE"/>
    <property type="match status" value="1"/>
</dbReference>
<accession>A0A380ML39</accession>
<reference evidence="4 5" key="1">
    <citation type="submission" date="2018-06" db="EMBL/GenBank/DDBJ databases">
        <authorList>
            <consortium name="Pathogen Informatics"/>
            <person name="Doyle S."/>
        </authorList>
    </citation>
    <scope>NUCLEOTIDE SEQUENCE [LARGE SCALE GENOMIC DNA]</scope>
    <source>
        <strain evidence="4 5">NCTC10717</strain>
    </source>
</reference>
<evidence type="ECO:0000256" key="1">
    <source>
        <dbReference type="ARBA" id="ARBA00005233"/>
    </source>
</evidence>
<dbReference type="Gene3D" id="3.30.700.10">
    <property type="entry name" value="Glycoprotein, Type 4 Pilin"/>
    <property type="match status" value="1"/>
</dbReference>
<organism evidence="4 5">
    <name type="scientific">Suttonella indologenes</name>
    <dbReference type="NCBI Taxonomy" id="13276"/>
    <lineage>
        <taxon>Bacteria</taxon>
        <taxon>Pseudomonadati</taxon>
        <taxon>Pseudomonadota</taxon>
        <taxon>Gammaproteobacteria</taxon>
        <taxon>Cardiobacteriales</taxon>
        <taxon>Cardiobacteriaceae</taxon>
        <taxon>Suttonella</taxon>
    </lineage>
</organism>
<evidence type="ECO:0000313" key="5">
    <source>
        <dbReference type="Proteomes" id="UP000254575"/>
    </source>
</evidence>
<keyword evidence="3" id="KW-0472">Membrane</keyword>
<keyword evidence="5" id="KW-1185">Reference proteome</keyword>
<evidence type="ECO:0000313" key="4">
    <source>
        <dbReference type="EMBL" id="SUO91976.1"/>
    </source>
</evidence>
<dbReference type="OrthoDB" id="115249at2"/>
<dbReference type="GO" id="GO:0043107">
    <property type="term" value="P:type IV pilus-dependent motility"/>
    <property type="evidence" value="ECO:0007669"/>
    <property type="project" value="TreeGrafter"/>
</dbReference>
<dbReference type="Proteomes" id="UP000254575">
    <property type="component" value="Unassembled WGS sequence"/>
</dbReference>
<feature type="transmembrane region" description="Helical" evidence="3">
    <location>
        <begin position="12"/>
        <end position="32"/>
    </location>
</feature>
<proteinExistence type="inferred from homology"/>
<dbReference type="PANTHER" id="PTHR30093:SF34">
    <property type="entry name" value="PREPILIN PEPTIDASE-DEPENDENT PROTEIN D"/>
    <property type="match status" value="1"/>
</dbReference>
<dbReference type="PANTHER" id="PTHR30093">
    <property type="entry name" value="GENERAL SECRETION PATHWAY PROTEIN G"/>
    <property type="match status" value="1"/>
</dbReference>
<evidence type="ECO:0000256" key="2">
    <source>
        <dbReference type="ARBA" id="ARBA00022481"/>
    </source>
</evidence>
<dbReference type="RefSeq" id="WP_115217638.1">
    <property type="nucleotide sequence ID" value="NZ_UHIA01000003.1"/>
</dbReference>
<sequence length="133" mass="13546">MKKSIQKGFTLIELMIVVAIIGILAAIALPAYQNYMQKSANNACLGEAKSYVNGAVAEIATDGKITSESYATKASACKSSSAGAATLAKDATTIGTAALVFEPQDRGAVAAKRNTTCDPVTATCKLADAAANP</sequence>
<keyword evidence="2" id="KW-0488">Methylation</keyword>
<dbReference type="InterPro" id="IPR045584">
    <property type="entry name" value="Pilin-like"/>
</dbReference>
<dbReference type="EMBL" id="UHIA01000003">
    <property type="protein sequence ID" value="SUO91976.1"/>
    <property type="molecule type" value="Genomic_DNA"/>
</dbReference>
<protein>
    <submittedName>
        <fullName evidence="4">Serogroup A1</fullName>
    </submittedName>
</protein>
<evidence type="ECO:0000256" key="3">
    <source>
        <dbReference type="SAM" id="Phobius"/>
    </source>
</evidence>
<dbReference type="SUPFAM" id="SSF54523">
    <property type="entry name" value="Pili subunits"/>
    <property type="match status" value="1"/>
</dbReference>
<keyword evidence="3" id="KW-1133">Transmembrane helix</keyword>
<name>A0A380ML39_9GAMM</name>
<keyword evidence="3" id="KW-0812">Transmembrane</keyword>
<dbReference type="PROSITE" id="PS00409">
    <property type="entry name" value="PROKAR_NTER_METHYL"/>
    <property type="match status" value="1"/>
</dbReference>
<gene>
    <name evidence="4" type="primary">fimA_2</name>
    <name evidence="4" type="ORF">NCTC10717_00330</name>
</gene>